<dbReference type="AlphaFoldDB" id="A0AAF0UZ22"/>
<name>A0AAF0UZ22_SOLVR</name>
<reference evidence="1" key="1">
    <citation type="submission" date="2023-08" db="EMBL/GenBank/DDBJ databases">
        <title>A de novo genome assembly of Solanum verrucosum Schlechtendal, a Mexican diploid species geographically isolated from the other diploid A-genome species in potato relatives.</title>
        <authorList>
            <person name="Hosaka K."/>
        </authorList>
    </citation>
    <scope>NUCLEOTIDE SEQUENCE</scope>
    <source>
        <tissue evidence="1">Young leaves</tissue>
    </source>
</reference>
<sequence length="35" mass="3917">MCKMGMSRRLGVVGLILLDIHIVLHLKIRSILSTV</sequence>
<protein>
    <submittedName>
        <fullName evidence="1">Uncharacterized protein</fullName>
    </submittedName>
</protein>
<keyword evidence="2" id="KW-1185">Reference proteome</keyword>
<dbReference type="EMBL" id="CP133622">
    <property type="protein sequence ID" value="WMV54750.1"/>
    <property type="molecule type" value="Genomic_DNA"/>
</dbReference>
<evidence type="ECO:0000313" key="1">
    <source>
        <dbReference type="EMBL" id="WMV54750.1"/>
    </source>
</evidence>
<dbReference type="Proteomes" id="UP001234989">
    <property type="component" value="Chromosome 11"/>
</dbReference>
<accession>A0AAF0UZ22</accession>
<organism evidence="1 2">
    <name type="scientific">Solanum verrucosum</name>
    <dbReference type="NCBI Taxonomy" id="315347"/>
    <lineage>
        <taxon>Eukaryota</taxon>
        <taxon>Viridiplantae</taxon>
        <taxon>Streptophyta</taxon>
        <taxon>Embryophyta</taxon>
        <taxon>Tracheophyta</taxon>
        <taxon>Spermatophyta</taxon>
        <taxon>Magnoliopsida</taxon>
        <taxon>eudicotyledons</taxon>
        <taxon>Gunneridae</taxon>
        <taxon>Pentapetalae</taxon>
        <taxon>asterids</taxon>
        <taxon>lamiids</taxon>
        <taxon>Solanales</taxon>
        <taxon>Solanaceae</taxon>
        <taxon>Solanoideae</taxon>
        <taxon>Solaneae</taxon>
        <taxon>Solanum</taxon>
    </lineage>
</organism>
<proteinExistence type="predicted"/>
<gene>
    <name evidence="1" type="ORF">MTR67_048135</name>
</gene>
<evidence type="ECO:0000313" key="2">
    <source>
        <dbReference type="Proteomes" id="UP001234989"/>
    </source>
</evidence>